<protein>
    <submittedName>
        <fullName evidence="2">Uncharacterized protein</fullName>
    </submittedName>
</protein>
<feature type="compositionally biased region" description="Polar residues" evidence="1">
    <location>
        <begin position="115"/>
        <end position="139"/>
    </location>
</feature>
<proteinExistence type="predicted"/>
<evidence type="ECO:0000313" key="2">
    <source>
        <dbReference type="EMBL" id="KAG1803976.1"/>
    </source>
</evidence>
<keyword evidence="3" id="KW-1185">Reference proteome</keyword>
<evidence type="ECO:0000313" key="3">
    <source>
        <dbReference type="Proteomes" id="UP000807769"/>
    </source>
</evidence>
<dbReference type="AlphaFoldDB" id="A0A9P7J5G7"/>
<dbReference type="OrthoDB" id="2688421at2759"/>
<feature type="region of interest" description="Disordered" evidence="1">
    <location>
        <begin position="63"/>
        <end position="88"/>
    </location>
</feature>
<dbReference type="Proteomes" id="UP000807769">
    <property type="component" value="Unassembled WGS sequence"/>
</dbReference>
<dbReference type="GeneID" id="64638446"/>
<accession>A0A9P7J5G7</accession>
<dbReference type="EMBL" id="JABBWG010000064">
    <property type="protein sequence ID" value="KAG1803976.1"/>
    <property type="molecule type" value="Genomic_DNA"/>
</dbReference>
<comment type="caution">
    <text evidence="2">The sequence shown here is derived from an EMBL/GenBank/DDBJ whole genome shotgun (WGS) entry which is preliminary data.</text>
</comment>
<organism evidence="2 3">
    <name type="scientific">Suillus subaureus</name>
    <dbReference type="NCBI Taxonomy" id="48587"/>
    <lineage>
        <taxon>Eukaryota</taxon>
        <taxon>Fungi</taxon>
        <taxon>Dikarya</taxon>
        <taxon>Basidiomycota</taxon>
        <taxon>Agaricomycotina</taxon>
        <taxon>Agaricomycetes</taxon>
        <taxon>Agaricomycetidae</taxon>
        <taxon>Boletales</taxon>
        <taxon>Suillineae</taxon>
        <taxon>Suillaceae</taxon>
        <taxon>Suillus</taxon>
    </lineage>
</organism>
<name>A0A9P7J5G7_9AGAM</name>
<sequence>MEADFDSSPMGSAHPHSSIIALLTRLSSPLRRFRHNNDEATELPQPSRLSFHPHALLARLSLFKRRSPPENDAPDELQQPSMPSRLDPHVLLARLSSLFPRYRLSTDEEAEPHPTMSSGSQSRCTHQPTVLTLPLSTSH</sequence>
<feature type="region of interest" description="Disordered" evidence="1">
    <location>
        <begin position="103"/>
        <end position="139"/>
    </location>
</feature>
<gene>
    <name evidence="2" type="ORF">BJ212DRAFT_951733</name>
</gene>
<reference evidence="2" key="1">
    <citation type="journal article" date="2020" name="New Phytol.">
        <title>Comparative genomics reveals dynamic genome evolution in host specialist ectomycorrhizal fungi.</title>
        <authorList>
            <person name="Lofgren L.A."/>
            <person name="Nguyen N.H."/>
            <person name="Vilgalys R."/>
            <person name="Ruytinx J."/>
            <person name="Liao H.L."/>
            <person name="Branco S."/>
            <person name="Kuo A."/>
            <person name="LaButti K."/>
            <person name="Lipzen A."/>
            <person name="Andreopoulos W."/>
            <person name="Pangilinan J."/>
            <person name="Riley R."/>
            <person name="Hundley H."/>
            <person name="Na H."/>
            <person name="Barry K."/>
            <person name="Grigoriev I.V."/>
            <person name="Stajich J.E."/>
            <person name="Kennedy P.G."/>
        </authorList>
    </citation>
    <scope>NUCLEOTIDE SEQUENCE</scope>
    <source>
        <strain evidence="2">MN1</strain>
    </source>
</reference>
<dbReference type="RefSeq" id="XP_041186674.1">
    <property type="nucleotide sequence ID" value="XM_041344430.1"/>
</dbReference>
<evidence type="ECO:0000256" key="1">
    <source>
        <dbReference type="SAM" id="MobiDB-lite"/>
    </source>
</evidence>